<evidence type="ECO:0000313" key="1">
    <source>
        <dbReference type="EMBL" id="KAJ3522977.1"/>
    </source>
</evidence>
<protein>
    <submittedName>
        <fullName evidence="1">Uncharacterized protein</fullName>
    </submittedName>
</protein>
<evidence type="ECO:0000313" key="2">
    <source>
        <dbReference type="Proteomes" id="UP001148629"/>
    </source>
</evidence>
<organism evidence="1 2">
    <name type="scientific">Fusarium decemcellulare</name>
    <dbReference type="NCBI Taxonomy" id="57161"/>
    <lineage>
        <taxon>Eukaryota</taxon>
        <taxon>Fungi</taxon>
        <taxon>Dikarya</taxon>
        <taxon>Ascomycota</taxon>
        <taxon>Pezizomycotina</taxon>
        <taxon>Sordariomycetes</taxon>
        <taxon>Hypocreomycetidae</taxon>
        <taxon>Hypocreales</taxon>
        <taxon>Nectriaceae</taxon>
        <taxon>Fusarium</taxon>
        <taxon>Fusarium decemcellulare species complex</taxon>
    </lineage>
</organism>
<reference evidence="1" key="1">
    <citation type="submission" date="2022-08" db="EMBL/GenBank/DDBJ databases">
        <title>Genome Sequence of Fusarium decemcellulare.</title>
        <authorList>
            <person name="Buettner E."/>
        </authorList>
    </citation>
    <scope>NUCLEOTIDE SEQUENCE</scope>
    <source>
        <strain evidence="1">Babe19</strain>
    </source>
</reference>
<dbReference type="EMBL" id="JANRMS010002340">
    <property type="protein sequence ID" value="KAJ3522977.1"/>
    <property type="molecule type" value="Genomic_DNA"/>
</dbReference>
<dbReference type="Proteomes" id="UP001148629">
    <property type="component" value="Unassembled WGS sequence"/>
</dbReference>
<proteinExistence type="predicted"/>
<gene>
    <name evidence="1" type="ORF">NM208_g12635</name>
</gene>
<comment type="caution">
    <text evidence="1">The sequence shown here is derived from an EMBL/GenBank/DDBJ whole genome shotgun (WGS) entry which is preliminary data.</text>
</comment>
<sequence>MALKHGVVPPNLLFNRLNPALEPFTKRLTIPTSTRSWPDLPPGVPRRASVNSFGFGGTNAHAILEAYNPPPKGINGVNGINGISAGSWAAPSTPVIPFVFSAATETSLKGSLEAVLEYLNKFEDQDETPDLASLAYILSTKRTLLSQRVAITASNPQQLSERAQAALDGSTVGSAASTSAAPAILGVFTGQGAQWATMGTKLMRVVPLARAVIQNLDAALATLPESHRPRWSLGTELLADATSRIKEAELSQPLCTAVQVMLVDLLKATGVTFKGVVGHSSGEIAAAYAAGFISSADAIKIAYYRGFFAKLASGASSTTKASAKGSMMAVGTSYQDAIEFCELDDFKGRISVAAHNAPSSVTLSGDADAIEEARFIFAEEEKKFARVLKVDTAYHSSHMHPCASPYIQALQACGIAARQPPPDAPTWFSSVRGGEPVRGVKGLDGQYWVDNLLNPVLFYGAVEGCLKSSNEYNFIVEVGPHSALKGPLDESVTEILGSKLKYASALVRGKDDVESFSTALGSLWTQFGSQAVDLGTFQKRVSKDSGFKLRNSMNDLPTYSWTHDKALWAESRSTKLFRTMPGRFHDLLGIQTADGTAEEWRWQNILKTKELPWLSGHALQGQIVFPGTGYIALAMEASLQIAQERPVHKIDLYDLEIRKAIAVNESATGTELLVTMTNVSSLDPSVKTITADFTTFSTISRESGSMALNCCGKVCIFLKGDSSPAAASEVDQFSTRTTPVPGMAGVDVERFYSAMHHDLGYMYSGPFKGLSRLSRKLGWSEGSIRRPDFSEDDSETTLIFHPGMLDNALQGLFAAYSAPGDGRLWSMRAPTACRRVSLVPSLCGRNMTDEVDFDCTLTDSRDDFITGDVEVYSSGYAQRVIEIEGLSFSPFAAATEKDDRQLFQEQIWCVNEADGPLVLGDKMPTAEERKKAMDAERAAFFYLKKLHLSVKSEDRSQLPWYRQSLLDNAERLYELVRDAKHPYAPQSWVDDTHEDVHAMMDSYGPEDADFNLTKAVGEHMPLPEVLKGETNILEYMTQNNYLDRYYTHAIGFGWLNLLISGVVGQIADKHPRMRFLEIGAGTGGATGAVLERIGQAYSSYTYTDISSGFFERAGTKFQDHAGKMVFKMLDIEKDPVSQGFAEHSYDIILAANVLHATKNLNETLQNTRRLLKPGGFLVLMEILGNDVMRIGLVMGGLPGWWVGKDDGRRWGPTITLEEWDALFRKTGFAGVDTHTPMPDKVQMPGSVFVSQAVDDRVVRLRDPLGDSLPSTASDSAQRIPNGHSAPKSEEKTYLVLLGGKSPTWSKLANEIIRLLSPSFAQIIHVPSLESTEALTNVPEDGKLHILSLIECDLEGTFFRNIGKTPWQNLQRLLASSPGSVLWVVPTGRDENPYGAIGTGLFRSLFYELPETRLQILDLDEKATQALDGCAPLIAKLTAQLRVAADIISESSVLTPATSQEGDLSVTRDTAQRDILWTAEPELYLDNGRLYTSRVRPQKEQNERYNSWRRPILRLTNSATPSPSSSSLSSRTVPLELQWMDDAYYSLQEKHEFAQPDSADSATINVSCSVASALRTPTGFFFSQVGTDVKTGEKKLCLSTTNRSTVTVHKTWTETLEQEHDVADGQYMSFIVADMITQQILYMLPPTGTVLLHEPDPGLASLLTRQLANHGRKVVFTTGNSDRSNKSLSKANWIYLHPRSNKRLIDSALPCGVTLYIDCDQGENLVHDTSDATESDLGLRLRNSLPGICTKITLEELTSRTASMAPQQATPEITKLLRRITSFAASQLNSVPDGAPLKVVTLGETVSRAKTRAQATTQGCSTSPFSLINWHAEDLVPVSVSPIWNREDLFRPDRTYWMLGLTGDLGRSLAEFMIQHGARNVVLSSRSPKPEEKWVQRQKNMHGATVVYVAADLTSLDSVRQAFEQISSTLPPLAGVANGALVLNDSSVATMTLEQLQAVLRPKVDGTLNLEHVLQKTPLSGRQATWAKQPTQQPMAS</sequence>
<keyword evidence="2" id="KW-1185">Reference proteome</keyword>
<accession>A0ACC1RRE4</accession>
<name>A0ACC1RRE4_9HYPO</name>